<organism evidence="2 3">
    <name type="scientific">Coffea arabica</name>
    <name type="common">Arabian coffee</name>
    <dbReference type="NCBI Taxonomy" id="13443"/>
    <lineage>
        <taxon>Eukaryota</taxon>
        <taxon>Viridiplantae</taxon>
        <taxon>Streptophyta</taxon>
        <taxon>Embryophyta</taxon>
        <taxon>Tracheophyta</taxon>
        <taxon>Spermatophyta</taxon>
        <taxon>Magnoliopsida</taxon>
        <taxon>eudicotyledons</taxon>
        <taxon>Gunneridae</taxon>
        <taxon>Pentapetalae</taxon>
        <taxon>asterids</taxon>
        <taxon>lamiids</taxon>
        <taxon>Gentianales</taxon>
        <taxon>Rubiaceae</taxon>
        <taxon>Ixoroideae</taxon>
        <taxon>Gardenieae complex</taxon>
        <taxon>Bertiereae - Coffeeae clade</taxon>
        <taxon>Coffeeae</taxon>
        <taxon>Coffea</taxon>
    </lineage>
</organism>
<evidence type="ECO:0000256" key="1">
    <source>
        <dbReference type="SAM" id="Phobius"/>
    </source>
</evidence>
<evidence type="ECO:0000313" key="2">
    <source>
        <dbReference type="Proteomes" id="UP001652660"/>
    </source>
</evidence>
<gene>
    <name evidence="3" type="primary">LOC140014470</name>
</gene>
<keyword evidence="1" id="KW-1133">Transmembrane helix</keyword>
<proteinExistence type="predicted"/>
<dbReference type="RefSeq" id="XP_071921452.1">
    <property type="nucleotide sequence ID" value="XM_072065351.1"/>
</dbReference>
<dbReference type="Gene3D" id="2.40.50.140">
    <property type="entry name" value="Nucleic acid-binding proteins"/>
    <property type="match status" value="2"/>
</dbReference>
<dbReference type="GeneID" id="140014470"/>
<sequence>MGIYPGLSVVLSLVTCRVSRSLQLSLMMTLLLLMAVFCHLGSITYQMQRSVKFLNLWELACIHFTGVSTRELLSKKLLAQGSWSFLSILNVMGVVIHALPPRDVYFEGSKRHGRDYIIVDQCKRPVVLTLWDDYKVIEGHVINESMASIPIIIAMRLRVTKHNYLSLSTQPSSVIIVAPNVLEARHLDDWSNANISKLVRMVFDDMAYLDPCILLPPVRDATFTPIYNVISQATSVSVRDQGTFWIKGRVEIAWPLAHFWHMACPHCYEPYEFSSTLGIICLSCGQGMHEFPRAWVRLTVFDNTGYVNVIALGPEAENLIGLSVANMYRVSDHQTFEISKRVSH</sequence>
<protein>
    <submittedName>
        <fullName evidence="3">Replication protein A 70 kDa DNA-binding subunit B-like isoform X1</fullName>
    </submittedName>
</protein>
<accession>A0ABM4VPJ1</accession>
<reference evidence="3" key="1">
    <citation type="submission" date="2025-08" db="UniProtKB">
        <authorList>
            <consortium name="RefSeq"/>
        </authorList>
    </citation>
    <scope>IDENTIFICATION</scope>
    <source>
        <tissue evidence="3">Leaves</tissue>
    </source>
</reference>
<dbReference type="InterPro" id="IPR012340">
    <property type="entry name" value="NA-bd_OB-fold"/>
</dbReference>
<keyword evidence="2" id="KW-1185">Reference proteome</keyword>
<dbReference type="Proteomes" id="UP001652660">
    <property type="component" value="Chromosome 9e"/>
</dbReference>
<keyword evidence="1" id="KW-0472">Membrane</keyword>
<feature type="transmembrane region" description="Helical" evidence="1">
    <location>
        <begin position="22"/>
        <end position="45"/>
    </location>
</feature>
<dbReference type="SUPFAM" id="SSF50249">
    <property type="entry name" value="Nucleic acid-binding proteins"/>
    <property type="match status" value="2"/>
</dbReference>
<evidence type="ECO:0000313" key="3">
    <source>
        <dbReference type="RefSeq" id="XP_071921452.1"/>
    </source>
</evidence>
<name>A0ABM4VPJ1_COFAR</name>
<keyword evidence="1" id="KW-0812">Transmembrane</keyword>